<dbReference type="InterPro" id="IPR005302">
    <property type="entry name" value="MoCF_Sase_C"/>
</dbReference>
<reference evidence="3 4" key="1">
    <citation type="submission" date="2017-10" db="EMBL/GenBank/DDBJ databases">
        <title>Development of genomic resources for the powdery mildew, Erysiphe pulchra.</title>
        <authorList>
            <person name="Wadl P.A."/>
            <person name="Mack B.M."/>
            <person name="Moore G."/>
            <person name="Beltz S.B."/>
        </authorList>
    </citation>
    <scope>NUCLEOTIDE SEQUENCE [LARGE SCALE GENOMIC DNA]</scope>
    <source>
        <strain evidence="3">Cflorida</strain>
    </source>
</reference>
<evidence type="ECO:0000259" key="2">
    <source>
        <dbReference type="PROSITE" id="PS51340"/>
    </source>
</evidence>
<feature type="domain" description="MOSC" evidence="2">
    <location>
        <begin position="292"/>
        <end position="454"/>
    </location>
</feature>
<dbReference type="Proteomes" id="UP000237438">
    <property type="component" value="Unassembled WGS sequence"/>
</dbReference>
<dbReference type="AlphaFoldDB" id="A0A2S4PXW6"/>
<dbReference type="Pfam" id="PF03476">
    <property type="entry name" value="MOSC_N"/>
    <property type="match status" value="1"/>
</dbReference>
<gene>
    <name evidence="3" type="ORF">EPUL_003020</name>
</gene>
<name>A0A2S4PXW6_9PEZI</name>
<dbReference type="GO" id="GO:0030170">
    <property type="term" value="F:pyridoxal phosphate binding"/>
    <property type="evidence" value="ECO:0007669"/>
    <property type="project" value="InterPro"/>
</dbReference>
<dbReference type="STRING" id="225359.A0A2S4PXW6"/>
<protein>
    <recommendedName>
        <fullName evidence="2">MOSC domain-containing protein</fullName>
    </recommendedName>
</protein>
<dbReference type="OrthoDB" id="17255at2759"/>
<dbReference type="InterPro" id="IPR005303">
    <property type="entry name" value="MOCOS_middle"/>
</dbReference>
<keyword evidence="1" id="KW-0812">Transmembrane</keyword>
<keyword evidence="4" id="KW-1185">Reference proteome</keyword>
<dbReference type="SUPFAM" id="SSF141673">
    <property type="entry name" value="MOSC N-terminal domain-like"/>
    <property type="match status" value="1"/>
</dbReference>
<dbReference type="GO" id="GO:0030151">
    <property type="term" value="F:molybdenum ion binding"/>
    <property type="evidence" value="ECO:0007669"/>
    <property type="project" value="InterPro"/>
</dbReference>
<proteinExistence type="predicted"/>
<comment type="caution">
    <text evidence="3">The sequence shown here is derived from an EMBL/GenBank/DDBJ whole genome shotgun (WGS) entry which is preliminary data.</text>
</comment>
<feature type="transmembrane region" description="Helical" evidence="1">
    <location>
        <begin position="30"/>
        <end position="51"/>
    </location>
</feature>
<dbReference type="Pfam" id="PF03473">
    <property type="entry name" value="MOSC"/>
    <property type="match status" value="1"/>
</dbReference>
<keyword evidence="1" id="KW-1133">Transmembrane helix</keyword>
<dbReference type="PROSITE" id="PS51340">
    <property type="entry name" value="MOSC"/>
    <property type="match status" value="1"/>
</dbReference>
<feature type="non-terminal residue" evidence="3">
    <location>
        <position position="454"/>
    </location>
</feature>
<accession>A0A2S4PXW6</accession>
<dbReference type="GO" id="GO:0003824">
    <property type="term" value="F:catalytic activity"/>
    <property type="evidence" value="ECO:0007669"/>
    <property type="project" value="InterPro"/>
</dbReference>
<sequence length="454" mass="52467">MDSLDKSYRQLYDESYQRLVDLFTLPEISTTTYCIVILAICLPPIIALIIYEKEQARLLAEQPQGCRKMGMKIETNLSNEFDPRFSEGRPPSVEETSAEWWRIKSMWIYPIKSCRGVELNRGTIWAKGMHYDRQFAFAQLRSPFPVAAQTPEKEKADHKWEIITQKQYPRLAEVRTQMWIPDQSIDTYSPHCEDVESEGVIIISFPWQKPGWRGTLAKWGAAVKGTVPEMQFRVPFNPTPTQVQKAGYPTEKLSLWNDSITALNMEIEIPEQLRYYLGISNKLGLFRTDMSKSSVAPREIAQREEIETQPIVGFQDAYPVHLVNLATIRDIESRMVKTQTTPRLSAAKFRANIIITGPEAYHERSWRRVKIGFYEYDIVDRQSRVKENELKEKSPKQYDDKWNRIIHDYRTEEEGPGLCVDSLGVQMIPLSKETALRVGDEITLLEVDASCPSF</sequence>
<organism evidence="3 4">
    <name type="scientific">Erysiphe pulchra</name>
    <dbReference type="NCBI Taxonomy" id="225359"/>
    <lineage>
        <taxon>Eukaryota</taxon>
        <taxon>Fungi</taxon>
        <taxon>Dikarya</taxon>
        <taxon>Ascomycota</taxon>
        <taxon>Pezizomycotina</taxon>
        <taxon>Leotiomycetes</taxon>
        <taxon>Erysiphales</taxon>
        <taxon>Erysiphaceae</taxon>
        <taxon>Erysiphe</taxon>
    </lineage>
</organism>
<evidence type="ECO:0000256" key="1">
    <source>
        <dbReference type="SAM" id="Phobius"/>
    </source>
</evidence>
<evidence type="ECO:0000313" key="3">
    <source>
        <dbReference type="EMBL" id="POS86871.1"/>
    </source>
</evidence>
<dbReference type="EMBL" id="PEDP01000236">
    <property type="protein sequence ID" value="POS86871.1"/>
    <property type="molecule type" value="Genomic_DNA"/>
</dbReference>
<evidence type="ECO:0000313" key="4">
    <source>
        <dbReference type="Proteomes" id="UP000237438"/>
    </source>
</evidence>
<keyword evidence="1" id="KW-0472">Membrane</keyword>